<feature type="transmembrane region" description="Helical" evidence="1">
    <location>
        <begin position="6"/>
        <end position="23"/>
    </location>
</feature>
<comment type="caution">
    <text evidence="2">The sequence shown here is derived from an EMBL/GenBank/DDBJ whole genome shotgun (WGS) entry which is preliminary data.</text>
</comment>
<reference evidence="2" key="1">
    <citation type="submission" date="2022-04" db="EMBL/GenBank/DDBJ databases">
        <authorList>
            <person name="Xu L."/>
            <person name="Lv Z."/>
        </authorList>
    </citation>
    <scope>NUCLEOTIDE SEQUENCE</scope>
    <source>
        <strain evidence="2">LV_2022a</strain>
    </source>
</reference>
<dbReference type="Proteomes" id="UP001292079">
    <property type="component" value="Unassembled WGS sequence"/>
</dbReference>
<proteinExistence type="predicted"/>
<keyword evidence="3" id="KW-1185">Reference proteome</keyword>
<sequence length="131" mass="14910">MFNIKTSFYVILIPVSILTYSMFMEKSEALKCYVCQNCTNVTTATTTIFSNCTTCQQTIKVKNGILNATTRACLVGACNESTSSLSPWVNTTTCCSNYDLCNRSVRISSEMNIHLIWTLFGTWKWYKWMKC</sequence>
<organism evidence="2 3">
    <name type="scientific">Schistosoma mekongi</name>
    <name type="common">Parasitic worm</name>
    <dbReference type="NCBI Taxonomy" id="38744"/>
    <lineage>
        <taxon>Eukaryota</taxon>
        <taxon>Metazoa</taxon>
        <taxon>Spiralia</taxon>
        <taxon>Lophotrochozoa</taxon>
        <taxon>Platyhelminthes</taxon>
        <taxon>Trematoda</taxon>
        <taxon>Digenea</taxon>
        <taxon>Strigeidida</taxon>
        <taxon>Schistosomatoidea</taxon>
        <taxon>Schistosomatidae</taxon>
        <taxon>Schistosoma</taxon>
    </lineage>
</organism>
<keyword evidence="1" id="KW-1133">Transmembrane helix</keyword>
<evidence type="ECO:0000313" key="3">
    <source>
        <dbReference type="Proteomes" id="UP001292079"/>
    </source>
</evidence>
<protein>
    <submittedName>
        <fullName evidence="2">Uncharacterized protein</fullName>
    </submittedName>
</protein>
<reference evidence="2" key="2">
    <citation type="journal article" date="2023" name="Infect Dis Poverty">
        <title>Chromosome-scale genome of the human blood fluke Schistosoma mekongi and its implications for public health.</title>
        <authorList>
            <person name="Zhou M."/>
            <person name="Xu L."/>
            <person name="Xu D."/>
            <person name="Chen W."/>
            <person name="Khan J."/>
            <person name="Hu Y."/>
            <person name="Huang H."/>
            <person name="Wei H."/>
            <person name="Zhang Y."/>
            <person name="Chusongsang P."/>
            <person name="Tanasarnprasert K."/>
            <person name="Hu X."/>
            <person name="Limpanont Y."/>
            <person name="Lv Z."/>
        </authorList>
    </citation>
    <scope>NUCLEOTIDE SEQUENCE</scope>
    <source>
        <strain evidence="2">LV_2022a</strain>
    </source>
</reference>
<keyword evidence="1" id="KW-0472">Membrane</keyword>
<name>A0AAE2D1L2_SCHME</name>
<evidence type="ECO:0000256" key="1">
    <source>
        <dbReference type="SAM" id="Phobius"/>
    </source>
</evidence>
<evidence type="ECO:0000313" key="2">
    <source>
        <dbReference type="EMBL" id="KAK4467786.1"/>
    </source>
</evidence>
<gene>
    <name evidence="2" type="ORF">MN116_008713</name>
</gene>
<dbReference type="AlphaFoldDB" id="A0AAE2D1L2"/>
<keyword evidence="1" id="KW-0812">Transmembrane</keyword>
<accession>A0AAE2D1L2</accession>
<dbReference type="EMBL" id="JALJAT010000008">
    <property type="protein sequence ID" value="KAK4467786.1"/>
    <property type="molecule type" value="Genomic_DNA"/>
</dbReference>